<keyword evidence="4 8" id="KW-0812">Transmembrane</keyword>
<dbReference type="InterPro" id="IPR005829">
    <property type="entry name" value="Sugar_transporter_CS"/>
</dbReference>
<dbReference type="InterPro" id="IPR005828">
    <property type="entry name" value="MFS_sugar_transport-like"/>
</dbReference>
<evidence type="ECO:0000256" key="8">
    <source>
        <dbReference type="SAM" id="Phobius"/>
    </source>
</evidence>
<dbReference type="PROSITE" id="PS50850">
    <property type="entry name" value="MFS"/>
    <property type="match status" value="1"/>
</dbReference>
<feature type="transmembrane region" description="Helical" evidence="8">
    <location>
        <begin position="278"/>
        <end position="297"/>
    </location>
</feature>
<dbReference type="Proteomes" id="UP001597417">
    <property type="component" value="Unassembled WGS sequence"/>
</dbReference>
<name>A0ABW5FRU6_9PSEU</name>
<dbReference type="CDD" id="cd17369">
    <property type="entry name" value="MFS_ShiA_like"/>
    <property type="match status" value="1"/>
</dbReference>
<dbReference type="PROSITE" id="PS00216">
    <property type="entry name" value="SUGAR_TRANSPORT_1"/>
    <property type="match status" value="1"/>
</dbReference>
<dbReference type="Gene3D" id="1.20.1250.20">
    <property type="entry name" value="MFS general substrate transporter like domains"/>
    <property type="match status" value="2"/>
</dbReference>
<dbReference type="Pfam" id="PF07690">
    <property type="entry name" value="MFS_1"/>
    <property type="match status" value="1"/>
</dbReference>
<evidence type="ECO:0000259" key="9">
    <source>
        <dbReference type="PROSITE" id="PS50850"/>
    </source>
</evidence>
<feature type="region of interest" description="Disordered" evidence="7">
    <location>
        <begin position="432"/>
        <end position="458"/>
    </location>
</feature>
<reference evidence="11" key="1">
    <citation type="journal article" date="2019" name="Int. J. Syst. Evol. Microbiol.">
        <title>The Global Catalogue of Microorganisms (GCM) 10K type strain sequencing project: providing services to taxonomists for standard genome sequencing and annotation.</title>
        <authorList>
            <consortium name="The Broad Institute Genomics Platform"/>
            <consortium name="The Broad Institute Genome Sequencing Center for Infectious Disease"/>
            <person name="Wu L."/>
            <person name="Ma J."/>
        </authorList>
    </citation>
    <scope>NUCLEOTIDE SEQUENCE [LARGE SCALE GENOMIC DNA]</scope>
    <source>
        <strain evidence="11">CGMCC 4.7645</strain>
    </source>
</reference>
<evidence type="ECO:0000256" key="4">
    <source>
        <dbReference type="ARBA" id="ARBA00022692"/>
    </source>
</evidence>
<dbReference type="RefSeq" id="WP_378263303.1">
    <property type="nucleotide sequence ID" value="NZ_JBHUKR010000006.1"/>
</dbReference>
<feature type="transmembrane region" description="Helical" evidence="8">
    <location>
        <begin position="371"/>
        <end position="395"/>
    </location>
</feature>
<keyword evidence="6 8" id="KW-0472">Membrane</keyword>
<evidence type="ECO:0000256" key="6">
    <source>
        <dbReference type="ARBA" id="ARBA00023136"/>
    </source>
</evidence>
<sequence length="458" mass="47562">MAHPGKDTRRSRTTPGAAALAAWIGTALEFYDLSIYAFAASLVFPKVFFPTASTTLGVIAGFATYGAGYLARPFGSVIWGHVGDRLGRKPVLLATVLTMGTATFLVGCLPGYAAIGVAAPAMLVILRLVQGICAAGEQSGAGSMALEHAPAHRRAFFSSFATSGNAAGALLANAAFLPLTAYLDTTDLRTWGWRIPFWASAILIVVGLVLRRRLDETPAFLEETASGQVAGQPLAVLFKHHWRALLRTVLLLAFSAVQPIVSLWALAYGKSVGVPATVILWAGLASTLAGQLFIPLAGRLADRIGRRPVFITGLAGMVIFVFPLLWSVGHGQVALIIVLQILVIGVFGALPLATIAALTGEMFPTRVRISGTGIGFQFGAAIAGGTSPVAAAALASTGPNGWVPAALWGAGACVIAAVAAVTARETSRIAMEDLGKASPSRSGQVKHRETSARKETAN</sequence>
<comment type="caution">
    <text evidence="10">The sequence shown here is derived from an EMBL/GenBank/DDBJ whole genome shotgun (WGS) entry which is preliminary data.</text>
</comment>
<feature type="transmembrane region" description="Helical" evidence="8">
    <location>
        <begin position="401"/>
        <end position="421"/>
    </location>
</feature>
<dbReference type="Pfam" id="PF00083">
    <property type="entry name" value="Sugar_tr"/>
    <property type="match status" value="1"/>
</dbReference>
<feature type="transmembrane region" description="Helical" evidence="8">
    <location>
        <begin position="47"/>
        <end position="70"/>
    </location>
</feature>
<feature type="transmembrane region" description="Helical" evidence="8">
    <location>
        <begin position="191"/>
        <end position="210"/>
    </location>
</feature>
<organism evidence="10 11">
    <name type="scientific">Amycolatopsis pigmentata</name>
    <dbReference type="NCBI Taxonomy" id="450801"/>
    <lineage>
        <taxon>Bacteria</taxon>
        <taxon>Bacillati</taxon>
        <taxon>Actinomycetota</taxon>
        <taxon>Actinomycetes</taxon>
        <taxon>Pseudonocardiales</taxon>
        <taxon>Pseudonocardiaceae</taxon>
        <taxon>Amycolatopsis</taxon>
    </lineage>
</organism>
<evidence type="ECO:0000256" key="1">
    <source>
        <dbReference type="ARBA" id="ARBA00004651"/>
    </source>
</evidence>
<comment type="subcellular location">
    <subcellularLocation>
        <location evidence="1">Cell membrane</location>
        <topology evidence="1">Multi-pass membrane protein</topology>
    </subcellularLocation>
</comment>
<evidence type="ECO:0000313" key="10">
    <source>
        <dbReference type="EMBL" id="MFD2416482.1"/>
    </source>
</evidence>
<feature type="transmembrane region" description="Helical" evidence="8">
    <location>
        <begin position="91"/>
        <end position="112"/>
    </location>
</feature>
<keyword evidence="3" id="KW-1003">Cell membrane</keyword>
<dbReference type="EMBL" id="JBHUKR010000006">
    <property type="protein sequence ID" value="MFD2416482.1"/>
    <property type="molecule type" value="Genomic_DNA"/>
</dbReference>
<evidence type="ECO:0000256" key="5">
    <source>
        <dbReference type="ARBA" id="ARBA00022989"/>
    </source>
</evidence>
<feature type="compositionally biased region" description="Basic and acidic residues" evidence="7">
    <location>
        <begin position="446"/>
        <end position="458"/>
    </location>
</feature>
<dbReference type="InterPro" id="IPR036259">
    <property type="entry name" value="MFS_trans_sf"/>
</dbReference>
<evidence type="ECO:0000256" key="3">
    <source>
        <dbReference type="ARBA" id="ARBA00022475"/>
    </source>
</evidence>
<feature type="transmembrane region" description="Helical" evidence="8">
    <location>
        <begin position="334"/>
        <end position="359"/>
    </location>
</feature>
<feature type="domain" description="Major facilitator superfamily (MFS) profile" evidence="9">
    <location>
        <begin position="18"/>
        <end position="428"/>
    </location>
</feature>
<accession>A0ABW5FRU6</accession>
<dbReference type="SUPFAM" id="SSF103473">
    <property type="entry name" value="MFS general substrate transporter"/>
    <property type="match status" value="1"/>
</dbReference>
<dbReference type="InterPro" id="IPR020846">
    <property type="entry name" value="MFS_dom"/>
</dbReference>
<protein>
    <submittedName>
        <fullName evidence="10">MFS transporter</fullName>
    </submittedName>
</protein>
<feature type="transmembrane region" description="Helical" evidence="8">
    <location>
        <begin position="20"/>
        <end position="41"/>
    </location>
</feature>
<proteinExistence type="predicted"/>
<feature type="transmembrane region" description="Helical" evidence="8">
    <location>
        <begin position="244"/>
        <end position="266"/>
    </location>
</feature>
<keyword evidence="5 8" id="KW-1133">Transmembrane helix</keyword>
<keyword evidence="2" id="KW-0813">Transport</keyword>
<evidence type="ECO:0000313" key="11">
    <source>
        <dbReference type="Proteomes" id="UP001597417"/>
    </source>
</evidence>
<evidence type="ECO:0000256" key="2">
    <source>
        <dbReference type="ARBA" id="ARBA00022448"/>
    </source>
</evidence>
<gene>
    <name evidence="10" type="ORF">ACFSXZ_09070</name>
</gene>
<feature type="transmembrane region" description="Helical" evidence="8">
    <location>
        <begin position="118"/>
        <end position="135"/>
    </location>
</feature>
<dbReference type="PANTHER" id="PTHR43045">
    <property type="entry name" value="SHIKIMATE TRANSPORTER"/>
    <property type="match status" value="1"/>
</dbReference>
<keyword evidence="11" id="KW-1185">Reference proteome</keyword>
<dbReference type="PANTHER" id="PTHR43045:SF1">
    <property type="entry name" value="SHIKIMATE TRANSPORTER"/>
    <property type="match status" value="1"/>
</dbReference>
<evidence type="ECO:0000256" key="7">
    <source>
        <dbReference type="SAM" id="MobiDB-lite"/>
    </source>
</evidence>
<feature type="transmembrane region" description="Helical" evidence="8">
    <location>
        <begin position="309"/>
        <end position="328"/>
    </location>
</feature>
<dbReference type="InterPro" id="IPR011701">
    <property type="entry name" value="MFS"/>
</dbReference>
<feature type="transmembrane region" description="Helical" evidence="8">
    <location>
        <begin position="156"/>
        <end position="179"/>
    </location>
</feature>